<dbReference type="EMBL" id="PDOA01000001">
    <property type="protein sequence ID" value="PWC30846.1"/>
    <property type="molecule type" value="Genomic_DNA"/>
</dbReference>
<evidence type="ECO:0000256" key="1">
    <source>
        <dbReference type="SAM" id="Phobius"/>
    </source>
</evidence>
<dbReference type="RefSeq" id="WP_109515417.1">
    <property type="nucleotide sequence ID" value="NZ_JBHSCH010000001.1"/>
</dbReference>
<gene>
    <name evidence="2" type="ORF">CR165_02815</name>
</gene>
<feature type="transmembrane region" description="Helical" evidence="1">
    <location>
        <begin position="35"/>
        <end position="51"/>
    </location>
</feature>
<evidence type="ECO:0000313" key="2">
    <source>
        <dbReference type="EMBL" id="PWC30846.1"/>
    </source>
</evidence>
<proteinExistence type="predicted"/>
<keyword evidence="1" id="KW-0472">Membrane</keyword>
<keyword evidence="1" id="KW-0812">Transmembrane</keyword>
<comment type="caution">
    <text evidence="2">The sequence shown here is derived from an EMBL/GenBank/DDBJ whole genome shotgun (WGS) entry which is preliminary data.</text>
</comment>
<reference evidence="3" key="1">
    <citation type="submission" date="2017-10" db="EMBL/GenBank/DDBJ databases">
        <authorList>
            <person name="Toshchakov S.V."/>
            <person name="Goeva M.A."/>
        </authorList>
    </citation>
    <scope>NUCLEOTIDE SEQUENCE [LARGE SCALE GENOMIC DNA]</scope>
    <source>
        <strain evidence="3">JR1/69-1-13</strain>
    </source>
</reference>
<protein>
    <submittedName>
        <fullName evidence="2">Uncharacterized protein</fullName>
    </submittedName>
</protein>
<sequence length="60" mass="6606">MIFSDVMRLVGVAILALMGLLIARSNTPLITTQHIGIALFIGAIAYGLLLVKRHFDRTLR</sequence>
<evidence type="ECO:0000313" key="3">
    <source>
        <dbReference type="Proteomes" id="UP000245048"/>
    </source>
</evidence>
<dbReference type="AlphaFoldDB" id="A0A2U1VAG1"/>
<keyword evidence="1" id="KW-1133">Transmembrane helix</keyword>
<dbReference type="Proteomes" id="UP000245048">
    <property type="component" value="Unassembled WGS sequence"/>
</dbReference>
<dbReference type="OrthoDB" id="7282178at2"/>
<name>A0A2U1VAG1_9PROT</name>
<accession>A0A2U1VAG1</accession>
<organism evidence="2 3">
    <name type="scientific">Teichococcus aestuarii</name>
    <dbReference type="NCBI Taxonomy" id="568898"/>
    <lineage>
        <taxon>Bacteria</taxon>
        <taxon>Pseudomonadati</taxon>
        <taxon>Pseudomonadota</taxon>
        <taxon>Alphaproteobacteria</taxon>
        <taxon>Acetobacterales</taxon>
        <taxon>Roseomonadaceae</taxon>
        <taxon>Roseomonas</taxon>
    </lineage>
</organism>
<keyword evidence="3" id="KW-1185">Reference proteome</keyword>